<keyword evidence="1" id="KW-0732">Signal</keyword>
<accession>A0A087M0Z5</accession>
<dbReference type="PANTHER" id="PTHR30189">
    <property type="entry name" value="LPS-ASSEMBLY PROTEIN"/>
    <property type="match status" value="1"/>
</dbReference>
<dbReference type="STRING" id="46914.JP75_13715"/>
<organism evidence="3 4">
    <name type="scientific">Devosia riboflavina</name>
    <dbReference type="NCBI Taxonomy" id="46914"/>
    <lineage>
        <taxon>Bacteria</taxon>
        <taxon>Pseudomonadati</taxon>
        <taxon>Pseudomonadota</taxon>
        <taxon>Alphaproteobacteria</taxon>
        <taxon>Hyphomicrobiales</taxon>
        <taxon>Devosiaceae</taxon>
        <taxon>Devosia</taxon>
    </lineage>
</organism>
<dbReference type="InterPro" id="IPR020889">
    <property type="entry name" value="LipoPS_assembly_LptD"/>
</dbReference>
<comment type="function">
    <text evidence="1">Involved in the assembly of lipopolysaccharide (LPS) at the surface of the outer membrane.</text>
</comment>
<feature type="domain" description="LptD C-terminal" evidence="2">
    <location>
        <begin position="305"/>
        <end position="690"/>
    </location>
</feature>
<keyword evidence="4" id="KW-1185">Reference proteome</keyword>
<dbReference type="Proteomes" id="UP000028981">
    <property type="component" value="Unassembled WGS sequence"/>
</dbReference>
<reference evidence="3 4" key="1">
    <citation type="submission" date="2014-08" db="EMBL/GenBank/DDBJ databases">
        <authorList>
            <person name="Hassan Y.I."/>
            <person name="Lepp D."/>
            <person name="Zhou T."/>
        </authorList>
    </citation>
    <scope>NUCLEOTIDE SEQUENCE [LARGE SCALE GENOMIC DNA]</scope>
    <source>
        <strain evidence="3 4">IFO13584</strain>
    </source>
</reference>
<dbReference type="GO" id="GO:0015920">
    <property type="term" value="P:lipopolysaccharide transport"/>
    <property type="evidence" value="ECO:0007669"/>
    <property type="project" value="InterPro"/>
</dbReference>
<comment type="caution">
    <text evidence="3">The sequence shown here is derived from an EMBL/GenBank/DDBJ whole genome shotgun (WGS) entry which is preliminary data.</text>
</comment>
<protein>
    <recommendedName>
        <fullName evidence="1">LPS-assembly protein LptD</fullName>
    </recommendedName>
</protein>
<dbReference type="Pfam" id="PF04453">
    <property type="entry name" value="LptD"/>
    <property type="match status" value="1"/>
</dbReference>
<dbReference type="EMBL" id="JQGC01000012">
    <property type="protein sequence ID" value="KFL30548.1"/>
    <property type="molecule type" value="Genomic_DNA"/>
</dbReference>
<dbReference type="GO" id="GO:1990351">
    <property type="term" value="C:transporter complex"/>
    <property type="evidence" value="ECO:0007669"/>
    <property type="project" value="TreeGrafter"/>
</dbReference>
<comment type="similarity">
    <text evidence="1">Belongs to the LptD family.</text>
</comment>
<dbReference type="InterPro" id="IPR007543">
    <property type="entry name" value="LptD_C"/>
</dbReference>
<keyword evidence="1" id="KW-0998">Cell outer membrane</keyword>
<dbReference type="InterPro" id="IPR050218">
    <property type="entry name" value="LptD"/>
</dbReference>
<evidence type="ECO:0000313" key="4">
    <source>
        <dbReference type="Proteomes" id="UP000028981"/>
    </source>
</evidence>
<dbReference type="Gene3D" id="2.60.450.10">
    <property type="entry name" value="Lipopolysaccharide (LPS) transport protein A like domain"/>
    <property type="match status" value="1"/>
</dbReference>
<dbReference type="PANTHER" id="PTHR30189:SF1">
    <property type="entry name" value="LPS-ASSEMBLY PROTEIN LPTD"/>
    <property type="match status" value="1"/>
</dbReference>
<keyword evidence="1" id="KW-0472">Membrane</keyword>
<comment type="subcellular location">
    <subcellularLocation>
        <location evidence="1">Cell outer membrane</location>
    </subcellularLocation>
</comment>
<dbReference type="GO" id="GO:0043165">
    <property type="term" value="P:Gram-negative-bacterium-type cell outer membrane assembly"/>
    <property type="evidence" value="ECO:0007669"/>
    <property type="project" value="UniProtKB-UniRule"/>
</dbReference>
<evidence type="ECO:0000256" key="1">
    <source>
        <dbReference type="HAMAP-Rule" id="MF_01411"/>
    </source>
</evidence>
<feature type="chain" id="PRO_5008982585" description="LPS-assembly protein LptD" evidence="1">
    <location>
        <begin position="31"/>
        <end position="765"/>
    </location>
</feature>
<proteinExistence type="inferred from homology"/>
<comment type="subunit">
    <text evidence="1">Component of the lipopolysaccharide transport and assembly complex.</text>
</comment>
<sequence length="765" mass="81851" precursor="true">MTRGHEHRKGFLRALLVGASLCLFALPAAAQGLVPPDFFTAPIDPASPTGVEADVLTFDARSNTIQASGGVVLKSSGYIVTGETLTYDRNANSVKMSGAVTVTDPSGNVMETTDLDITGGLKQAFFNALTITAYDGSRITADSADYDSVLQSIYNNASYAPCGECIDDKGRRIGWSVNASRIVHNSADNSVTLENSTLYLLGVPVAWVPYLWLPDLSESALSRAPRPTFSYNEKTGAGIGVSVNVYGNKWTDVWLSPKFFSRQGFLLGAEWVQRFDNGSFQVKASGLNQWDPGAFGTEVGNREWRGAIQTSGSFTPIETWEVGWSYTAFSDAAYLGDYELTTAKSSTNQVYATHVSEQTYFDIRLQQFNQLGNVTQASQDAQGANLPVTRFEHIIDLEDDMGRLAFEGHLRNVVRNADSATTVNGVPYVYGHQGTKTHATLQASWQKQIIADGGFVFTPYLGARADFSYYDGKSVLLPGEASLLSATPIAAIDVRYPLMASNGADVHIIEPIAQLVYRGSDRTMLGITNDDAQSFVFDDTNLFSYNRFSGYDRQETGLRANIGGRYQANFDNGSYLELIGGQSFQLAGANAFSTVDHANTGAGGGIGNDASYAVLGAYGSFTPGLTFGAKTQLDTSAWKLARFGAGASYSAEGYGATLDYRFIGANPSLGQLLDQHEVVGGLTIPVADYWSLKGSAAWDLSANSWLQVGGGVVYDDGYLTFGANAQRNGPTHTSPNSTSVLATFAIKAPAGLNLGYSGAVPTPGF</sequence>
<evidence type="ECO:0000259" key="2">
    <source>
        <dbReference type="Pfam" id="PF04453"/>
    </source>
</evidence>
<dbReference type="GO" id="GO:0009279">
    <property type="term" value="C:cell outer membrane"/>
    <property type="evidence" value="ECO:0007669"/>
    <property type="project" value="UniProtKB-SubCell"/>
</dbReference>
<evidence type="ECO:0000313" key="3">
    <source>
        <dbReference type="EMBL" id="KFL30548.1"/>
    </source>
</evidence>
<comment type="caution">
    <text evidence="1">Lacks conserved residue(s) required for the propagation of feature annotation.</text>
</comment>
<dbReference type="HAMAP" id="MF_01411">
    <property type="entry name" value="LPS_assembly_LptD"/>
    <property type="match status" value="1"/>
</dbReference>
<dbReference type="AlphaFoldDB" id="A0A087M0Z5"/>
<feature type="signal peptide" evidence="1">
    <location>
        <begin position="1"/>
        <end position="30"/>
    </location>
</feature>
<gene>
    <name evidence="1" type="primary">lptD</name>
    <name evidence="3" type="ORF">JP75_13715</name>
</gene>
<name>A0A087M0Z5_9HYPH</name>